<proteinExistence type="inferred from homology"/>
<dbReference type="Proteomes" id="UP001172457">
    <property type="component" value="Chromosome 2"/>
</dbReference>
<feature type="compositionally biased region" description="Basic and acidic residues" evidence="4">
    <location>
        <begin position="13"/>
        <end position="26"/>
    </location>
</feature>
<keyword evidence="3" id="KW-0809">Transit peptide</keyword>
<dbReference type="PANTHER" id="PTHR13068:SF223">
    <property type="entry name" value="MITOCHONDRIAL TRANSCRIPTION TERMINATION FACTOR FAMILY PROTEIN"/>
    <property type="match status" value="1"/>
</dbReference>
<dbReference type="SMART" id="SM00733">
    <property type="entry name" value="Mterf"/>
    <property type="match status" value="6"/>
</dbReference>
<dbReference type="Pfam" id="PF02536">
    <property type="entry name" value="mTERF"/>
    <property type="match status" value="1"/>
</dbReference>
<dbReference type="InterPro" id="IPR038538">
    <property type="entry name" value="MTERF_sf"/>
</dbReference>
<sequence length="347" mass="40136">MSHQVIDAPSSIPDEKQKPPQDQESPKSCRDIFIAWGCNSQQISHIFERVPSLHKAKLDKLQPKLKILHDLGFSSSDLVKIISCRPRFLRSRINRHLDERFHYLENLFGSKQTLQKAILRNPSVLTYDLNKMIIPTVELYTSMGLSREDLTLMLLSRPTILPRTTLNDEKLEYIRRTGTRKDSKMYKYVVTLMAISRLETIREKIANLEKFGFTEDEVFRLIGSSPLVLTLSVDKVQRNMTYVVGCMKLPAKVVLSHPFLIFNNLDKVMKPRMIVAEKIDEMGLVPRIEGLKVFTALRMTERRFVKAYIGCHPLEIAKELMDCYLDAKDVKRLAEESRKTVHKGFPF</sequence>
<dbReference type="Gene3D" id="1.25.70.10">
    <property type="entry name" value="Transcription termination factor 3, mitochondrial"/>
    <property type="match status" value="1"/>
</dbReference>
<evidence type="ECO:0000313" key="5">
    <source>
        <dbReference type="EMBL" id="KAJ9563861.1"/>
    </source>
</evidence>
<comment type="caution">
    <text evidence="5">The sequence shown here is derived from an EMBL/GenBank/DDBJ whole genome shotgun (WGS) entry which is preliminary data.</text>
</comment>
<dbReference type="EMBL" id="JARYMX010000002">
    <property type="protein sequence ID" value="KAJ9563861.1"/>
    <property type="molecule type" value="Genomic_DNA"/>
</dbReference>
<dbReference type="InterPro" id="IPR003690">
    <property type="entry name" value="MTERF"/>
</dbReference>
<evidence type="ECO:0000256" key="4">
    <source>
        <dbReference type="SAM" id="MobiDB-lite"/>
    </source>
</evidence>
<protein>
    <recommendedName>
        <fullName evidence="7">Mitochondrial transcription termination factor</fullName>
    </recommendedName>
</protein>
<keyword evidence="2" id="KW-0804">Transcription</keyword>
<evidence type="ECO:0000256" key="2">
    <source>
        <dbReference type="ARBA" id="ARBA00022472"/>
    </source>
</evidence>
<dbReference type="GO" id="GO:0003676">
    <property type="term" value="F:nucleic acid binding"/>
    <property type="evidence" value="ECO:0007669"/>
    <property type="project" value="InterPro"/>
</dbReference>
<keyword evidence="2" id="KW-0805">Transcription regulation</keyword>
<evidence type="ECO:0000256" key="1">
    <source>
        <dbReference type="ARBA" id="ARBA00007692"/>
    </source>
</evidence>
<reference evidence="5" key="1">
    <citation type="submission" date="2023-03" db="EMBL/GenBank/DDBJ databases">
        <title>Chromosome-scale reference genome and RAD-based genetic map of yellow starthistle (Centaurea solstitialis) reveal putative structural variation and QTLs associated with invader traits.</title>
        <authorList>
            <person name="Reatini B."/>
            <person name="Cang F.A."/>
            <person name="Jiang Q."/>
            <person name="Mckibben M.T.W."/>
            <person name="Barker M.S."/>
            <person name="Rieseberg L.H."/>
            <person name="Dlugosch K.M."/>
        </authorList>
    </citation>
    <scope>NUCLEOTIDE SEQUENCE</scope>
    <source>
        <strain evidence="5">CAN-66</strain>
        <tissue evidence="5">Leaf</tissue>
    </source>
</reference>
<evidence type="ECO:0000256" key="3">
    <source>
        <dbReference type="ARBA" id="ARBA00022946"/>
    </source>
</evidence>
<name>A0AA38TYE7_9ASTR</name>
<keyword evidence="2" id="KW-0806">Transcription termination</keyword>
<organism evidence="5 6">
    <name type="scientific">Centaurea solstitialis</name>
    <name type="common">yellow star-thistle</name>
    <dbReference type="NCBI Taxonomy" id="347529"/>
    <lineage>
        <taxon>Eukaryota</taxon>
        <taxon>Viridiplantae</taxon>
        <taxon>Streptophyta</taxon>
        <taxon>Embryophyta</taxon>
        <taxon>Tracheophyta</taxon>
        <taxon>Spermatophyta</taxon>
        <taxon>Magnoliopsida</taxon>
        <taxon>eudicotyledons</taxon>
        <taxon>Gunneridae</taxon>
        <taxon>Pentapetalae</taxon>
        <taxon>asterids</taxon>
        <taxon>campanulids</taxon>
        <taxon>Asterales</taxon>
        <taxon>Asteraceae</taxon>
        <taxon>Carduoideae</taxon>
        <taxon>Cardueae</taxon>
        <taxon>Centaureinae</taxon>
        <taxon>Centaurea</taxon>
    </lineage>
</organism>
<evidence type="ECO:0008006" key="7">
    <source>
        <dbReference type="Google" id="ProtNLM"/>
    </source>
</evidence>
<feature type="region of interest" description="Disordered" evidence="4">
    <location>
        <begin position="1"/>
        <end position="26"/>
    </location>
</feature>
<dbReference type="GO" id="GO:0006353">
    <property type="term" value="P:DNA-templated transcription termination"/>
    <property type="evidence" value="ECO:0007669"/>
    <property type="project" value="UniProtKB-KW"/>
</dbReference>
<gene>
    <name evidence="5" type="ORF">OSB04_009021</name>
</gene>
<comment type="similarity">
    <text evidence="1">Belongs to the mTERF family.</text>
</comment>
<dbReference type="FunFam" id="1.25.70.10:FF:000026">
    <property type="entry name" value="Mitochondrial transcription termination factor family protein"/>
    <property type="match status" value="1"/>
</dbReference>
<dbReference type="PANTHER" id="PTHR13068">
    <property type="entry name" value="CGI-12 PROTEIN-RELATED"/>
    <property type="match status" value="1"/>
</dbReference>
<accession>A0AA38TYE7</accession>
<dbReference type="AlphaFoldDB" id="A0AA38TYE7"/>
<evidence type="ECO:0000313" key="6">
    <source>
        <dbReference type="Proteomes" id="UP001172457"/>
    </source>
</evidence>
<keyword evidence="6" id="KW-1185">Reference proteome</keyword>